<dbReference type="InterPro" id="IPR003782">
    <property type="entry name" value="SCO1/SenC"/>
</dbReference>
<protein>
    <recommendedName>
        <fullName evidence="5">Thioredoxin domain-containing protein</fullName>
    </recommendedName>
</protein>
<keyword evidence="3" id="KW-0479">Metal-binding</keyword>
<evidence type="ECO:0000256" key="4">
    <source>
        <dbReference type="PIRSR" id="PIRSR603782-2"/>
    </source>
</evidence>
<dbReference type="PANTHER" id="PTHR12151:SF25">
    <property type="entry name" value="LINALOOL DEHYDRATASE_ISOMERASE DOMAIN-CONTAINING PROTEIN"/>
    <property type="match status" value="1"/>
</dbReference>
<proteinExistence type="inferred from homology"/>
<feature type="binding site" evidence="3">
    <location>
        <position position="93"/>
    </location>
    <ligand>
        <name>Cu cation</name>
        <dbReference type="ChEBI" id="CHEBI:23378"/>
    </ligand>
</feature>
<reference evidence="6 7" key="1">
    <citation type="journal article" date="2014" name="BMC Genomics">
        <title>Comparison of environmental and isolate Sulfobacillus genomes reveals diverse carbon, sulfur, nitrogen, and hydrogen metabolisms.</title>
        <authorList>
            <person name="Justice N.B."/>
            <person name="Norman A."/>
            <person name="Brown C.T."/>
            <person name="Singh A."/>
            <person name="Thomas B.C."/>
            <person name="Banfield J.F."/>
        </authorList>
    </citation>
    <scope>NUCLEOTIDE SEQUENCE [LARGE SCALE GENOMIC DNA]</scope>
    <source>
        <strain evidence="6">AMDSBA4</strain>
    </source>
</reference>
<dbReference type="InterPro" id="IPR036249">
    <property type="entry name" value="Thioredoxin-like_sf"/>
</dbReference>
<dbReference type="PROSITE" id="PS51352">
    <property type="entry name" value="THIOREDOXIN_2"/>
    <property type="match status" value="1"/>
</dbReference>
<dbReference type="SUPFAM" id="SSF52833">
    <property type="entry name" value="Thioredoxin-like"/>
    <property type="match status" value="2"/>
</dbReference>
<name>A0A2T2XKZ8_9FIRM</name>
<gene>
    <name evidence="6" type="ORF">C7B46_01785</name>
</gene>
<evidence type="ECO:0000256" key="1">
    <source>
        <dbReference type="ARBA" id="ARBA00010996"/>
    </source>
</evidence>
<sequence length="380" mass="41165">MRRRFLFYAIPVLLLVVGMAMLAGYRMHSKAAGSQAIVSHLSPLATNPDIDPGTSLGGHPAPNFTLTNQFGQTTSLRQFRGKVVVLAFTDSECTTICPITTETLVQAVRMLGSDGGQVQLVGVDANPDAVSVADVKAYSVDHGLLTSWDFLTGSVKQLESVWKAYGIYVAVVHGAIDHTPAVYLINQKGQEMEIYDSQMAYASIGQQAHVLAQAIAHLLPHPPRLPPISYRYIPGTSPKTPMQLPTTIGRSVSLGPGHPHLLVFFATWVRQTSDLSANLTMFNQYQAIADKNNWPSVIAVDEAPTEPSGHALTSYLATLPSPLRFPVAIDTTGQVADGYGVQDQPWLTLTSSSGQILWSHDGWLPLDKLTSIIQEVISQR</sequence>
<dbReference type="GO" id="GO:0046872">
    <property type="term" value="F:metal ion binding"/>
    <property type="evidence" value="ECO:0007669"/>
    <property type="project" value="UniProtKB-KW"/>
</dbReference>
<dbReference type="PANTHER" id="PTHR12151">
    <property type="entry name" value="ELECTRON TRANSPORT PROTIN SCO1/SENC FAMILY MEMBER"/>
    <property type="match status" value="1"/>
</dbReference>
<comment type="similarity">
    <text evidence="1">Belongs to the SCO1/2 family.</text>
</comment>
<comment type="caution">
    <text evidence="6">The sequence shown here is derived from an EMBL/GenBank/DDBJ whole genome shotgun (WGS) entry which is preliminary data.</text>
</comment>
<dbReference type="Proteomes" id="UP000242972">
    <property type="component" value="Unassembled WGS sequence"/>
</dbReference>
<evidence type="ECO:0000256" key="3">
    <source>
        <dbReference type="PIRSR" id="PIRSR603782-1"/>
    </source>
</evidence>
<organism evidence="6 7">
    <name type="scientific">Sulfobacillus benefaciens</name>
    <dbReference type="NCBI Taxonomy" id="453960"/>
    <lineage>
        <taxon>Bacteria</taxon>
        <taxon>Bacillati</taxon>
        <taxon>Bacillota</taxon>
        <taxon>Clostridia</taxon>
        <taxon>Eubacteriales</taxon>
        <taxon>Clostridiales Family XVII. Incertae Sedis</taxon>
        <taxon>Sulfobacillus</taxon>
    </lineage>
</organism>
<keyword evidence="4" id="KW-1015">Disulfide bond</keyword>
<dbReference type="InterPro" id="IPR013766">
    <property type="entry name" value="Thioredoxin_domain"/>
</dbReference>
<evidence type="ECO:0000313" key="7">
    <source>
        <dbReference type="Proteomes" id="UP000242972"/>
    </source>
</evidence>
<feature type="binding site" evidence="3">
    <location>
        <position position="178"/>
    </location>
    <ligand>
        <name>Cu cation</name>
        <dbReference type="ChEBI" id="CHEBI:23378"/>
    </ligand>
</feature>
<dbReference type="CDD" id="cd02968">
    <property type="entry name" value="SCO"/>
    <property type="match status" value="1"/>
</dbReference>
<dbReference type="EMBL" id="PXYW01000003">
    <property type="protein sequence ID" value="PSR35165.1"/>
    <property type="molecule type" value="Genomic_DNA"/>
</dbReference>
<accession>A0A2T2XKZ8</accession>
<feature type="domain" description="Thioredoxin" evidence="5">
    <location>
        <begin position="55"/>
        <end position="216"/>
    </location>
</feature>
<evidence type="ECO:0000313" key="6">
    <source>
        <dbReference type="EMBL" id="PSR35165.1"/>
    </source>
</evidence>
<dbReference type="Pfam" id="PF02630">
    <property type="entry name" value="SCO1-SenC"/>
    <property type="match status" value="1"/>
</dbReference>
<evidence type="ECO:0000256" key="2">
    <source>
        <dbReference type="ARBA" id="ARBA00023008"/>
    </source>
</evidence>
<evidence type="ECO:0000259" key="5">
    <source>
        <dbReference type="PROSITE" id="PS51352"/>
    </source>
</evidence>
<dbReference type="AlphaFoldDB" id="A0A2T2XKZ8"/>
<keyword evidence="2 3" id="KW-0186">Copper</keyword>
<dbReference type="Gene3D" id="3.40.30.10">
    <property type="entry name" value="Glutaredoxin"/>
    <property type="match status" value="2"/>
</dbReference>
<feature type="disulfide bond" description="Redox-active" evidence="4">
    <location>
        <begin position="93"/>
        <end position="97"/>
    </location>
</feature>
<feature type="binding site" evidence="3">
    <location>
        <position position="97"/>
    </location>
    <ligand>
        <name>Cu cation</name>
        <dbReference type="ChEBI" id="CHEBI:23378"/>
    </ligand>
</feature>